<evidence type="ECO:0008006" key="9">
    <source>
        <dbReference type="Google" id="ProtNLM"/>
    </source>
</evidence>
<feature type="region of interest" description="Disordered" evidence="5">
    <location>
        <begin position="259"/>
        <end position="287"/>
    </location>
</feature>
<dbReference type="AlphaFoldDB" id="A0A0C2XD09"/>
<name>A0A0C2XD09_SERVB</name>
<feature type="compositionally biased region" description="Low complexity" evidence="5">
    <location>
        <begin position="263"/>
        <end position="282"/>
    </location>
</feature>
<dbReference type="SUPFAM" id="SSF81321">
    <property type="entry name" value="Family A G protein-coupled receptor-like"/>
    <property type="match status" value="1"/>
</dbReference>
<feature type="transmembrane region" description="Helical" evidence="6">
    <location>
        <begin position="303"/>
        <end position="323"/>
    </location>
</feature>
<protein>
    <recommendedName>
        <fullName evidence="9">G-protein coupled receptors family 2 profile 2 domain-containing protein</fullName>
    </recommendedName>
</protein>
<dbReference type="GO" id="GO:0007189">
    <property type="term" value="P:adenylate cyclase-activating G protein-coupled receptor signaling pathway"/>
    <property type="evidence" value="ECO:0007669"/>
    <property type="project" value="TreeGrafter"/>
</dbReference>
<evidence type="ECO:0000256" key="4">
    <source>
        <dbReference type="ARBA" id="ARBA00023136"/>
    </source>
</evidence>
<keyword evidence="3 6" id="KW-1133">Transmembrane helix</keyword>
<dbReference type="EMBL" id="KN824302">
    <property type="protein sequence ID" value="KIM26987.1"/>
    <property type="molecule type" value="Genomic_DNA"/>
</dbReference>
<dbReference type="HOGENOM" id="CLU_041046_0_0_1"/>
<reference evidence="7 8" key="1">
    <citation type="submission" date="2014-04" db="EMBL/GenBank/DDBJ databases">
        <authorList>
            <consortium name="DOE Joint Genome Institute"/>
            <person name="Kuo A."/>
            <person name="Zuccaro A."/>
            <person name="Kohler A."/>
            <person name="Nagy L.G."/>
            <person name="Floudas D."/>
            <person name="Copeland A."/>
            <person name="Barry K.W."/>
            <person name="Cichocki N."/>
            <person name="Veneault-Fourrey C."/>
            <person name="LaButti K."/>
            <person name="Lindquist E.A."/>
            <person name="Lipzen A."/>
            <person name="Lundell T."/>
            <person name="Morin E."/>
            <person name="Murat C."/>
            <person name="Sun H."/>
            <person name="Tunlid A."/>
            <person name="Henrissat B."/>
            <person name="Grigoriev I.V."/>
            <person name="Hibbett D.S."/>
            <person name="Martin F."/>
            <person name="Nordberg H.P."/>
            <person name="Cantor M.N."/>
            <person name="Hua S.X."/>
        </authorList>
    </citation>
    <scope>NUCLEOTIDE SEQUENCE [LARGE SCALE GENOMIC DNA]</scope>
    <source>
        <strain evidence="7 8">MAFF 305830</strain>
    </source>
</reference>
<organism evidence="7 8">
    <name type="scientific">Serendipita vermifera MAFF 305830</name>
    <dbReference type="NCBI Taxonomy" id="933852"/>
    <lineage>
        <taxon>Eukaryota</taxon>
        <taxon>Fungi</taxon>
        <taxon>Dikarya</taxon>
        <taxon>Basidiomycota</taxon>
        <taxon>Agaricomycotina</taxon>
        <taxon>Agaricomycetes</taxon>
        <taxon>Sebacinales</taxon>
        <taxon>Serendipitaceae</taxon>
        <taxon>Serendipita</taxon>
    </lineage>
</organism>
<dbReference type="GO" id="GO:0005886">
    <property type="term" value="C:plasma membrane"/>
    <property type="evidence" value="ECO:0007669"/>
    <property type="project" value="TreeGrafter"/>
</dbReference>
<evidence type="ECO:0000256" key="6">
    <source>
        <dbReference type="SAM" id="Phobius"/>
    </source>
</evidence>
<proteinExistence type="predicted"/>
<dbReference type="OrthoDB" id="3251871at2759"/>
<evidence type="ECO:0000256" key="5">
    <source>
        <dbReference type="SAM" id="MobiDB-lite"/>
    </source>
</evidence>
<accession>A0A0C2XD09</accession>
<dbReference type="GO" id="GO:0004930">
    <property type="term" value="F:G protein-coupled receptor activity"/>
    <property type="evidence" value="ECO:0007669"/>
    <property type="project" value="TreeGrafter"/>
</dbReference>
<keyword evidence="4 6" id="KW-0472">Membrane</keyword>
<dbReference type="Gene3D" id="1.20.1070.10">
    <property type="entry name" value="Rhodopsin 7-helix transmembrane proteins"/>
    <property type="match status" value="1"/>
</dbReference>
<evidence type="ECO:0000256" key="1">
    <source>
        <dbReference type="ARBA" id="ARBA00004141"/>
    </source>
</evidence>
<feature type="transmembrane region" description="Helical" evidence="6">
    <location>
        <begin position="28"/>
        <end position="47"/>
    </location>
</feature>
<feature type="transmembrane region" description="Helical" evidence="6">
    <location>
        <begin position="96"/>
        <end position="121"/>
    </location>
</feature>
<dbReference type="PANTHER" id="PTHR23112">
    <property type="entry name" value="G PROTEIN-COUPLED RECEPTOR 157-RELATED"/>
    <property type="match status" value="1"/>
</dbReference>
<comment type="subcellular location">
    <subcellularLocation>
        <location evidence="1">Membrane</location>
        <topology evidence="1">Multi-pass membrane protein</topology>
    </subcellularLocation>
</comment>
<gene>
    <name evidence="7" type="ORF">M408DRAFT_330344</name>
</gene>
<evidence type="ECO:0000256" key="2">
    <source>
        <dbReference type="ARBA" id="ARBA00022692"/>
    </source>
</evidence>
<feature type="transmembrane region" description="Helical" evidence="6">
    <location>
        <begin position="352"/>
        <end position="371"/>
    </location>
</feature>
<keyword evidence="2 6" id="KW-0812">Transmembrane</keyword>
<feature type="transmembrane region" description="Helical" evidence="6">
    <location>
        <begin position="59"/>
        <end position="76"/>
    </location>
</feature>
<keyword evidence="8" id="KW-1185">Reference proteome</keyword>
<sequence length="460" mass="50965">MASDASAVPDDAFDNVTASPTSDIPVQITNAISVAACLAVVISYFFFRRKNPRLMQRTSLVLAVSMASVDLLLHAINLFGYSDLPDNFICSFFGGFLYAFPTLTSLFYSFCIALNTQLVFVWKRRPGPSKLKYYVGVPILLSLLICIPALGVGLYGYDASFDMCWYKTEGKTSHEVLLPYLFTFALWCLLTILYLILAAISITYAVFWKNSRLNHLANNLSKTLSDMPNPPSSPSAYAHTRTYDPAIFSQKSSESDTEHAAAVRSIPVQQPQIQQSQSQRRPMSVIPPRNETLSRRSLAMRALAFRLLGYITIPTLCILPGVIDDLISKAMPWAIAGIPGQLSTFFDSLNGLVGLFNAILYAMDPALLALYHQMWQDYQERKHDSNLELGTADQGGDGNVEVRTEAKKPRFAVPFSPGTSRHSHRTTSGSVVAGGIMIRVEVQADWDNDIDRLQDYLVGL</sequence>
<dbReference type="Proteomes" id="UP000054097">
    <property type="component" value="Unassembled WGS sequence"/>
</dbReference>
<evidence type="ECO:0000313" key="7">
    <source>
        <dbReference type="EMBL" id="KIM26987.1"/>
    </source>
</evidence>
<evidence type="ECO:0000256" key="3">
    <source>
        <dbReference type="ARBA" id="ARBA00022989"/>
    </source>
</evidence>
<dbReference type="STRING" id="933852.A0A0C2XD09"/>
<feature type="transmembrane region" description="Helical" evidence="6">
    <location>
        <begin position="177"/>
        <end position="207"/>
    </location>
</feature>
<dbReference type="PANTHER" id="PTHR23112:SF0">
    <property type="entry name" value="TRANSMEMBRANE PROTEIN 116"/>
    <property type="match status" value="1"/>
</dbReference>
<feature type="transmembrane region" description="Helical" evidence="6">
    <location>
        <begin position="133"/>
        <end position="157"/>
    </location>
</feature>
<reference evidence="8" key="2">
    <citation type="submission" date="2015-01" db="EMBL/GenBank/DDBJ databases">
        <title>Evolutionary Origins and Diversification of the Mycorrhizal Mutualists.</title>
        <authorList>
            <consortium name="DOE Joint Genome Institute"/>
            <consortium name="Mycorrhizal Genomics Consortium"/>
            <person name="Kohler A."/>
            <person name="Kuo A."/>
            <person name="Nagy L.G."/>
            <person name="Floudas D."/>
            <person name="Copeland A."/>
            <person name="Barry K.W."/>
            <person name="Cichocki N."/>
            <person name="Veneault-Fourrey C."/>
            <person name="LaButti K."/>
            <person name="Lindquist E.A."/>
            <person name="Lipzen A."/>
            <person name="Lundell T."/>
            <person name="Morin E."/>
            <person name="Murat C."/>
            <person name="Riley R."/>
            <person name="Ohm R."/>
            <person name="Sun H."/>
            <person name="Tunlid A."/>
            <person name="Henrissat B."/>
            <person name="Grigoriev I.V."/>
            <person name="Hibbett D.S."/>
            <person name="Martin F."/>
        </authorList>
    </citation>
    <scope>NUCLEOTIDE SEQUENCE [LARGE SCALE GENOMIC DNA]</scope>
    <source>
        <strain evidence="8">MAFF 305830</strain>
    </source>
</reference>
<evidence type="ECO:0000313" key="8">
    <source>
        <dbReference type="Proteomes" id="UP000054097"/>
    </source>
</evidence>